<organism evidence="1">
    <name type="scientific">marine metagenome</name>
    <dbReference type="NCBI Taxonomy" id="408172"/>
    <lineage>
        <taxon>unclassified sequences</taxon>
        <taxon>metagenomes</taxon>
        <taxon>ecological metagenomes</taxon>
    </lineage>
</organism>
<proteinExistence type="predicted"/>
<dbReference type="Gene3D" id="1.10.443.10">
    <property type="entry name" value="Intergrase catalytic core"/>
    <property type="match status" value="1"/>
</dbReference>
<dbReference type="InterPro" id="IPR013762">
    <property type="entry name" value="Integrase-like_cat_sf"/>
</dbReference>
<protein>
    <submittedName>
        <fullName evidence="1">Uncharacterized protein</fullName>
    </submittedName>
</protein>
<gene>
    <name evidence="1" type="ORF">METZ01_LOCUS423585</name>
</gene>
<dbReference type="EMBL" id="UINC01167952">
    <property type="protein sequence ID" value="SVD70731.1"/>
    <property type="molecule type" value="Genomic_DNA"/>
</dbReference>
<evidence type="ECO:0000313" key="1">
    <source>
        <dbReference type="EMBL" id="SVD70731.1"/>
    </source>
</evidence>
<feature type="non-terminal residue" evidence="1">
    <location>
        <position position="270"/>
    </location>
</feature>
<dbReference type="GO" id="GO:0015074">
    <property type="term" value="P:DNA integration"/>
    <property type="evidence" value="ECO:0007669"/>
    <property type="project" value="InterPro"/>
</dbReference>
<accession>A0A382XJV1</accession>
<reference evidence="1" key="1">
    <citation type="submission" date="2018-05" db="EMBL/GenBank/DDBJ databases">
        <authorList>
            <person name="Lanie J.A."/>
            <person name="Ng W.-L."/>
            <person name="Kazmierczak K.M."/>
            <person name="Andrzejewski T.M."/>
            <person name="Davidsen T.M."/>
            <person name="Wayne K.J."/>
            <person name="Tettelin H."/>
            <person name="Glass J.I."/>
            <person name="Rusch D."/>
            <person name="Podicherti R."/>
            <person name="Tsui H.-C.T."/>
            <person name="Winkler M.E."/>
        </authorList>
    </citation>
    <scope>NUCLEOTIDE SEQUENCE</scope>
</reference>
<sequence length="270" mass="32016">KLTSCQSGLTPLTDFSKNLTKNRNYIAEIHSDPDYKKWLFENKNPLYARYILRRSSRVQSLLFSDEFVQRTNDRNKQDDLRAMGNLCRFHDIKYDTDLHLEFTAWLKKKEIKWNARTNRNNYHIATQVSLDDVLESLSKLPYQYRIFGLFVLVSGLRTEESIVTFNNHSKICNDGIMEMFWDRKTKKTNAVYCHPSLHGLLNFTLNKTGIRRNMKSSILGCELRYLRKLNYTINATKIDPLLAEFMQGRRGNVSQRHYFLPLMNNNRKKW</sequence>
<dbReference type="AlphaFoldDB" id="A0A382XJV1"/>
<dbReference type="GO" id="GO:0003677">
    <property type="term" value="F:DNA binding"/>
    <property type="evidence" value="ECO:0007669"/>
    <property type="project" value="InterPro"/>
</dbReference>
<feature type="non-terminal residue" evidence="1">
    <location>
        <position position="1"/>
    </location>
</feature>
<dbReference type="GO" id="GO:0006310">
    <property type="term" value="P:DNA recombination"/>
    <property type="evidence" value="ECO:0007669"/>
    <property type="project" value="InterPro"/>
</dbReference>
<name>A0A382XJV1_9ZZZZ</name>